<keyword evidence="2 4" id="KW-0472">Membrane</keyword>
<evidence type="ECO:0000313" key="7">
    <source>
        <dbReference type="EMBL" id="RDL45304.1"/>
    </source>
</evidence>
<comment type="subcellular location">
    <subcellularLocation>
        <location evidence="1">Cell outer membrane</location>
    </subcellularLocation>
</comment>
<keyword evidence="3" id="KW-0998">Cell outer membrane</keyword>
<dbReference type="PRINTS" id="PR01021">
    <property type="entry name" value="OMPADOMAIN"/>
</dbReference>
<keyword evidence="5" id="KW-0732">Signal</keyword>
<dbReference type="InterPro" id="IPR006665">
    <property type="entry name" value="OmpA-like"/>
</dbReference>
<comment type="caution">
    <text evidence="7">The sequence shown here is derived from an EMBL/GenBank/DDBJ whole genome shotgun (WGS) entry which is preliminary data.</text>
</comment>
<feature type="chain" id="PRO_5016612563" evidence="5">
    <location>
        <begin position="24"/>
        <end position="213"/>
    </location>
</feature>
<gene>
    <name evidence="7" type="ORF">DN730_06760</name>
</gene>
<reference evidence="7 8" key="1">
    <citation type="submission" date="2018-06" db="EMBL/GenBank/DDBJ databases">
        <title>Marinomonas sp. YLB-05 draft genome sequence.</title>
        <authorList>
            <person name="Yu L."/>
            <person name="Tang X."/>
        </authorList>
    </citation>
    <scope>NUCLEOTIDE SEQUENCE [LARGE SCALE GENOMIC DNA]</scope>
    <source>
        <strain evidence="7 8">YLB-05</strain>
    </source>
</reference>
<dbReference type="PANTHER" id="PTHR30329">
    <property type="entry name" value="STATOR ELEMENT OF FLAGELLAR MOTOR COMPLEX"/>
    <property type="match status" value="1"/>
</dbReference>
<dbReference type="GO" id="GO:0009279">
    <property type="term" value="C:cell outer membrane"/>
    <property type="evidence" value="ECO:0007669"/>
    <property type="project" value="UniProtKB-SubCell"/>
</dbReference>
<dbReference type="Gene3D" id="3.30.1330.60">
    <property type="entry name" value="OmpA-like domain"/>
    <property type="match status" value="1"/>
</dbReference>
<evidence type="ECO:0000256" key="2">
    <source>
        <dbReference type="ARBA" id="ARBA00023136"/>
    </source>
</evidence>
<dbReference type="AlphaFoldDB" id="A0A370UC06"/>
<evidence type="ECO:0000256" key="1">
    <source>
        <dbReference type="ARBA" id="ARBA00004442"/>
    </source>
</evidence>
<dbReference type="RefSeq" id="WP_115467337.1">
    <property type="nucleotide sequence ID" value="NZ_QKRA01000002.1"/>
</dbReference>
<dbReference type="PROSITE" id="PS51123">
    <property type="entry name" value="OMPA_2"/>
    <property type="match status" value="1"/>
</dbReference>
<keyword evidence="8" id="KW-1185">Reference proteome</keyword>
<name>A0A370UC06_9GAMM</name>
<proteinExistence type="predicted"/>
<accession>A0A370UC06</accession>
<dbReference type="InterPro" id="IPR050330">
    <property type="entry name" value="Bact_OuterMem_StrucFunc"/>
</dbReference>
<dbReference type="OrthoDB" id="9782229at2"/>
<evidence type="ECO:0000256" key="4">
    <source>
        <dbReference type="PROSITE-ProRule" id="PRU00473"/>
    </source>
</evidence>
<dbReference type="SUPFAM" id="SSF103088">
    <property type="entry name" value="OmpA-like"/>
    <property type="match status" value="1"/>
</dbReference>
<organism evidence="7 8">
    <name type="scientific">Marinomonas piezotolerans</name>
    <dbReference type="NCBI Taxonomy" id="2213058"/>
    <lineage>
        <taxon>Bacteria</taxon>
        <taxon>Pseudomonadati</taxon>
        <taxon>Pseudomonadota</taxon>
        <taxon>Gammaproteobacteria</taxon>
        <taxon>Oceanospirillales</taxon>
        <taxon>Oceanospirillaceae</taxon>
        <taxon>Marinomonas</taxon>
    </lineage>
</organism>
<dbReference type="EMBL" id="QKRA01000002">
    <property type="protein sequence ID" value="RDL45304.1"/>
    <property type="molecule type" value="Genomic_DNA"/>
</dbReference>
<dbReference type="InterPro" id="IPR036737">
    <property type="entry name" value="OmpA-like_sf"/>
</dbReference>
<dbReference type="CDD" id="cd07185">
    <property type="entry name" value="OmpA_C-like"/>
    <property type="match status" value="1"/>
</dbReference>
<dbReference type="PANTHER" id="PTHR30329:SF21">
    <property type="entry name" value="LIPOPROTEIN YIAD-RELATED"/>
    <property type="match status" value="1"/>
</dbReference>
<evidence type="ECO:0000256" key="3">
    <source>
        <dbReference type="ARBA" id="ARBA00023237"/>
    </source>
</evidence>
<feature type="domain" description="OmpA-like" evidence="6">
    <location>
        <begin position="68"/>
        <end position="186"/>
    </location>
</feature>
<feature type="signal peptide" evidence="5">
    <location>
        <begin position="1"/>
        <end position="23"/>
    </location>
</feature>
<evidence type="ECO:0000313" key="8">
    <source>
        <dbReference type="Proteomes" id="UP000254326"/>
    </source>
</evidence>
<protein>
    <submittedName>
        <fullName evidence="7">OmpA family protein</fullName>
    </submittedName>
</protein>
<dbReference type="InterPro" id="IPR006664">
    <property type="entry name" value="OMP_bac"/>
</dbReference>
<sequence>MYRMIKHTCISLLTLPFLTAANASSLYNAPDISLRLKDQDKDGVINARDLCPDTAPNSVIDNNGCPEHDVHYLSGELDVHFGTGEHELKPSFYSGLLRLGKFLQKNPNTIAIITGHTDDVGDAAANKLLSQKRAQSIAKVLSEKFKIDIERIVALGYGESRPVLPNDSEADRKRNRRVQATVVSQFQAKETVAQQKWTVWDYKVPGGVYSTRR</sequence>
<evidence type="ECO:0000256" key="5">
    <source>
        <dbReference type="SAM" id="SignalP"/>
    </source>
</evidence>
<dbReference type="Proteomes" id="UP000254326">
    <property type="component" value="Unassembled WGS sequence"/>
</dbReference>
<dbReference type="Pfam" id="PF00691">
    <property type="entry name" value="OmpA"/>
    <property type="match status" value="1"/>
</dbReference>
<evidence type="ECO:0000259" key="6">
    <source>
        <dbReference type="PROSITE" id="PS51123"/>
    </source>
</evidence>